<dbReference type="Proteomes" id="UP000297567">
    <property type="component" value="Unassembled WGS sequence"/>
</dbReference>
<keyword evidence="2" id="KW-1185">Reference proteome</keyword>
<sequence length="125" mass="13992">MKRKASFGFILLFLLYLGCKSSLFGVCLSPDAFVKVTKVPPCHQTQSEGTSNKETCDCPIVFDSLQSPTDLVTSFKKPSISLVSIYPSSPWKGFVSSVRKIQMGFVYRETRLPTHLPTRTIRLLI</sequence>
<organism evidence="1 2">
    <name type="scientific">Leptospira jelokensis</name>
    <dbReference type="NCBI Taxonomy" id="2484931"/>
    <lineage>
        <taxon>Bacteria</taxon>
        <taxon>Pseudomonadati</taxon>
        <taxon>Spirochaetota</taxon>
        <taxon>Spirochaetia</taxon>
        <taxon>Leptospirales</taxon>
        <taxon>Leptospiraceae</taxon>
        <taxon>Leptospira</taxon>
    </lineage>
</organism>
<accession>A0A4Z0ZYZ2</accession>
<protein>
    <submittedName>
        <fullName evidence="1">Uncharacterized protein</fullName>
    </submittedName>
</protein>
<gene>
    <name evidence="1" type="ORF">EHQ62_14160</name>
</gene>
<reference evidence="1" key="1">
    <citation type="journal article" date="2019" name="PLoS Negl. Trop. Dis.">
        <title>Revisiting the worldwide diversity of Leptospira species in the environment.</title>
        <authorList>
            <person name="Vincent A.T."/>
            <person name="Schiettekatte O."/>
            <person name="Bourhy P."/>
            <person name="Veyrier F.J."/>
            <person name="Picardeau M."/>
        </authorList>
    </citation>
    <scope>NUCLEOTIDE SEQUENCE [LARGE SCALE GENOMIC DNA]</scope>
    <source>
        <strain evidence="1">201702451</strain>
    </source>
</reference>
<evidence type="ECO:0000313" key="1">
    <source>
        <dbReference type="EMBL" id="TGL62461.1"/>
    </source>
</evidence>
<dbReference type="EMBL" id="RQGH01000028">
    <property type="protein sequence ID" value="TGL62461.1"/>
    <property type="molecule type" value="Genomic_DNA"/>
</dbReference>
<name>A0A4Z0ZYZ2_9LEPT</name>
<proteinExistence type="predicted"/>
<comment type="caution">
    <text evidence="1">The sequence shown here is derived from an EMBL/GenBank/DDBJ whole genome shotgun (WGS) entry which is preliminary data.</text>
</comment>
<evidence type="ECO:0000313" key="2">
    <source>
        <dbReference type="Proteomes" id="UP000297567"/>
    </source>
</evidence>
<dbReference type="AlphaFoldDB" id="A0A4Z0ZYZ2"/>